<dbReference type="SMART" id="SM00184">
    <property type="entry name" value="RING"/>
    <property type="match status" value="1"/>
</dbReference>
<organism evidence="7 9">
    <name type="scientific">Medicago truncatula</name>
    <name type="common">Barrel medic</name>
    <name type="synonym">Medicago tribuloides</name>
    <dbReference type="NCBI Taxonomy" id="3880"/>
    <lineage>
        <taxon>Eukaryota</taxon>
        <taxon>Viridiplantae</taxon>
        <taxon>Streptophyta</taxon>
        <taxon>Embryophyta</taxon>
        <taxon>Tracheophyta</taxon>
        <taxon>Spermatophyta</taxon>
        <taxon>Magnoliopsida</taxon>
        <taxon>eudicotyledons</taxon>
        <taxon>Gunneridae</taxon>
        <taxon>Pentapetalae</taxon>
        <taxon>rosids</taxon>
        <taxon>fabids</taxon>
        <taxon>Fabales</taxon>
        <taxon>Fabaceae</taxon>
        <taxon>Papilionoideae</taxon>
        <taxon>50 kb inversion clade</taxon>
        <taxon>NPAAA clade</taxon>
        <taxon>Hologalegina</taxon>
        <taxon>IRL clade</taxon>
        <taxon>Trifolieae</taxon>
        <taxon>Medicago</taxon>
    </lineage>
</organism>
<name>G7LHX5_MEDTR</name>
<evidence type="ECO:0000313" key="7">
    <source>
        <dbReference type="EMBL" id="AET04169.2"/>
    </source>
</evidence>
<dbReference type="SUPFAM" id="SSF57850">
    <property type="entry name" value="RING/U-box"/>
    <property type="match status" value="1"/>
</dbReference>
<dbReference type="Gene3D" id="3.30.40.10">
    <property type="entry name" value="Zinc/RING finger domain, C3HC4 (zinc finger)"/>
    <property type="match status" value="1"/>
</dbReference>
<dbReference type="InterPro" id="IPR013083">
    <property type="entry name" value="Znf_RING/FYVE/PHD"/>
</dbReference>
<keyword evidence="9" id="KW-1185">Reference proteome</keyword>
<evidence type="ECO:0000313" key="9">
    <source>
        <dbReference type="Proteomes" id="UP000002051"/>
    </source>
</evidence>
<dbReference type="GO" id="GO:0008270">
    <property type="term" value="F:zinc ion binding"/>
    <property type="evidence" value="ECO:0007669"/>
    <property type="project" value="UniProtKB-KW"/>
</dbReference>
<evidence type="ECO:0000256" key="1">
    <source>
        <dbReference type="ARBA" id="ARBA00022723"/>
    </source>
</evidence>
<dbReference type="PANTHER" id="PTHR45969">
    <property type="entry name" value="RING ZINC FINGER PROTEIN-RELATED"/>
    <property type="match status" value="1"/>
</dbReference>
<feature type="signal peptide" evidence="5">
    <location>
        <begin position="1"/>
        <end position="16"/>
    </location>
</feature>
<dbReference type="PROSITE" id="PS50089">
    <property type="entry name" value="ZF_RING_2"/>
    <property type="match status" value="1"/>
</dbReference>
<keyword evidence="2 4" id="KW-0863">Zinc-finger</keyword>
<protein>
    <submittedName>
        <fullName evidence="7">Zinc finger, C3HC4 type (RING finger) protein</fullName>
    </submittedName>
</protein>
<reference evidence="8" key="3">
    <citation type="submission" date="2015-04" db="UniProtKB">
        <authorList>
            <consortium name="EnsemblPlants"/>
        </authorList>
    </citation>
    <scope>IDENTIFICATION</scope>
    <source>
        <strain evidence="8">cv. Jemalong A17</strain>
    </source>
</reference>
<keyword evidence="1" id="KW-0479">Metal-binding</keyword>
<dbReference type="AlphaFoldDB" id="G7LHX5"/>
<dbReference type="EMBL" id="CM001224">
    <property type="protein sequence ID" value="AET04169.2"/>
    <property type="molecule type" value="Genomic_DNA"/>
</dbReference>
<feature type="chain" id="PRO_5014574310" evidence="5">
    <location>
        <begin position="17"/>
        <end position="166"/>
    </location>
</feature>
<dbReference type="CDD" id="cd16448">
    <property type="entry name" value="RING-H2"/>
    <property type="match status" value="1"/>
</dbReference>
<evidence type="ECO:0000256" key="3">
    <source>
        <dbReference type="ARBA" id="ARBA00022833"/>
    </source>
</evidence>
<dbReference type="Proteomes" id="UP000002051">
    <property type="component" value="Chromosome 8"/>
</dbReference>
<dbReference type="HOGENOM" id="CLU_145672_0_0_1"/>
<evidence type="ECO:0000256" key="2">
    <source>
        <dbReference type="ARBA" id="ARBA00022771"/>
    </source>
</evidence>
<reference evidence="7 9" key="2">
    <citation type="journal article" date="2014" name="BMC Genomics">
        <title>An improved genome release (version Mt4.0) for the model legume Medicago truncatula.</title>
        <authorList>
            <person name="Tang H."/>
            <person name="Krishnakumar V."/>
            <person name="Bidwell S."/>
            <person name="Rosen B."/>
            <person name="Chan A."/>
            <person name="Zhou S."/>
            <person name="Gentzbittel L."/>
            <person name="Childs K.L."/>
            <person name="Yandell M."/>
            <person name="Gundlach H."/>
            <person name="Mayer K.F."/>
            <person name="Schwartz D.C."/>
            <person name="Town C.D."/>
        </authorList>
    </citation>
    <scope>GENOME REANNOTATION</scope>
    <source>
        <strain evidence="8 9">cv. Jemalong A17</strain>
    </source>
</reference>
<keyword evidence="5" id="KW-0732">Signal</keyword>
<dbReference type="EnsemblPlants" id="AET04169">
    <property type="protein sequence ID" value="AET04169"/>
    <property type="gene ID" value="MTR_8g085520"/>
</dbReference>
<feature type="domain" description="RING-type" evidence="6">
    <location>
        <begin position="98"/>
        <end position="147"/>
    </location>
</feature>
<reference evidence="7 9" key="1">
    <citation type="journal article" date="2011" name="Nature">
        <title>The Medicago genome provides insight into the evolution of rhizobial symbioses.</title>
        <authorList>
            <person name="Young N.D."/>
            <person name="Debelle F."/>
            <person name="Oldroyd G.E."/>
            <person name="Geurts R."/>
            <person name="Cannon S.B."/>
            <person name="Udvardi M.K."/>
            <person name="Benedito V.A."/>
            <person name="Mayer K.F."/>
            <person name="Gouzy J."/>
            <person name="Schoof H."/>
            <person name="Van de Peer Y."/>
            <person name="Proost S."/>
            <person name="Cook D.R."/>
            <person name="Meyers B.C."/>
            <person name="Spannagl M."/>
            <person name="Cheung F."/>
            <person name="De Mita S."/>
            <person name="Krishnakumar V."/>
            <person name="Gundlach H."/>
            <person name="Zhou S."/>
            <person name="Mudge J."/>
            <person name="Bharti A.K."/>
            <person name="Murray J.D."/>
            <person name="Naoumkina M.A."/>
            <person name="Rosen B."/>
            <person name="Silverstein K.A."/>
            <person name="Tang H."/>
            <person name="Rombauts S."/>
            <person name="Zhao P.X."/>
            <person name="Zhou P."/>
            <person name="Barbe V."/>
            <person name="Bardou P."/>
            <person name="Bechner M."/>
            <person name="Bellec A."/>
            <person name="Berger A."/>
            <person name="Berges H."/>
            <person name="Bidwell S."/>
            <person name="Bisseling T."/>
            <person name="Choisne N."/>
            <person name="Couloux A."/>
            <person name="Denny R."/>
            <person name="Deshpande S."/>
            <person name="Dai X."/>
            <person name="Doyle J.J."/>
            <person name="Dudez A.M."/>
            <person name="Farmer A.D."/>
            <person name="Fouteau S."/>
            <person name="Franken C."/>
            <person name="Gibelin C."/>
            <person name="Gish J."/>
            <person name="Goldstein S."/>
            <person name="Gonzalez A.J."/>
            <person name="Green P.J."/>
            <person name="Hallab A."/>
            <person name="Hartog M."/>
            <person name="Hua A."/>
            <person name="Humphray S.J."/>
            <person name="Jeong D.H."/>
            <person name="Jing Y."/>
            <person name="Jocker A."/>
            <person name="Kenton S.M."/>
            <person name="Kim D.J."/>
            <person name="Klee K."/>
            <person name="Lai H."/>
            <person name="Lang C."/>
            <person name="Lin S."/>
            <person name="Macmil S.L."/>
            <person name="Magdelenat G."/>
            <person name="Matthews L."/>
            <person name="McCorrison J."/>
            <person name="Monaghan E.L."/>
            <person name="Mun J.H."/>
            <person name="Najar F.Z."/>
            <person name="Nicholson C."/>
            <person name="Noirot C."/>
            <person name="O'Bleness M."/>
            <person name="Paule C.R."/>
            <person name="Poulain J."/>
            <person name="Prion F."/>
            <person name="Qin B."/>
            <person name="Qu C."/>
            <person name="Retzel E.F."/>
            <person name="Riddle C."/>
            <person name="Sallet E."/>
            <person name="Samain S."/>
            <person name="Samson N."/>
            <person name="Sanders I."/>
            <person name="Saurat O."/>
            <person name="Scarpelli C."/>
            <person name="Schiex T."/>
            <person name="Segurens B."/>
            <person name="Severin A.J."/>
            <person name="Sherrier D.J."/>
            <person name="Shi R."/>
            <person name="Sims S."/>
            <person name="Singer S.R."/>
            <person name="Sinharoy S."/>
            <person name="Sterck L."/>
            <person name="Viollet A."/>
            <person name="Wang B.B."/>
            <person name="Wang K."/>
            <person name="Wang M."/>
            <person name="Wang X."/>
            <person name="Warfsmann J."/>
            <person name="Weissenbach J."/>
            <person name="White D.D."/>
            <person name="White J.D."/>
            <person name="Wiley G.B."/>
            <person name="Wincker P."/>
            <person name="Xing Y."/>
            <person name="Yang L."/>
            <person name="Yao Z."/>
            <person name="Ying F."/>
            <person name="Zhai J."/>
            <person name="Zhou L."/>
            <person name="Zuber A."/>
            <person name="Denarie J."/>
            <person name="Dixon R.A."/>
            <person name="May G.D."/>
            <person name="Schwartz D.C."/>
            <person name="Rogers J."/>
            <person name="Quetier F."/>
            <person name="Town C.D."/>
            <person name="Roe B.A."/>
        </authorList>
    </citation>
    <scope>NUCLEOTIDE SEQUENCE [LARGE SCALE GENOMIC DNA]</scope>
    <source>
        <strain evidence="7">A17</strain>
        <strain evidence="8 9">cv. Jemalong A17</strain>
    </source>
</reference>
<dbReference type="GO" id="GO:0061630">
    <property type="term" value="F:ubiquitin protein ligase activity"/>
    <property type="evidence" value="ECO:0000318"/>
    <property type="project" value="GO_Central"/>
</dbReference>
<proteinExistence type="predicted"/>
<dbReference type="PANTHER" id="PTHR45969:SF55">
    <property type="entry name" value="OS07G0686300 PROTEIN"/>
    <property type="match status" value="1"/>
</dbReference>
<dbReference type="Pfam" id="PF13639">
    <property type="entry name" value="zf-RING_2"/>
    <property type="match status" value="1"/>
</dbReference>
<keyword evidence="3" id="KW-0862">Zinc</keyword>
<dbReference type="InterPro" id="IPR001841">
    <property type="entry name" value="Znf_RING"/>
</dbReference>
<sequence length="166" mass="18626">MDVIVLNTLFLFSILSDVPQGILDKLLSDIKDCARNMAALNIEESGTLEMNVLLLRVTTLVVEEDGLDQYYQSSIYQQNVGLSSKSDVETLSNSTDECSICLEELHNESQSELFHTKCSHIFHKECIAQLIYGCINRSTPYSCPMCRQEIMCIGSLMVFVFVGLLL</sequence>
<accession>A0A0C3Y4H6</accession>
<dbReference type="GO" id="GO:0016567">
    <property type="term" value="P:protein ubiquitination"/>
    <property type="evidence" value="ECO:0000318"/>
    <property type="project" value="GO_Central"/>
</dbReference>
<evidence type="ECO:0000256" key="4">
    <source>
        <dbReference type="PROSITE-ProRule" id="PRU00175"/>
    </source>
</evidence>
<evidence type="ECO:0000313" key="8">
    <source>
        <dbReference type="EnsemblPlants" id="AET04169"/>
    </source>
</evidence>
<accession>G7LHX5</accession>
<evidence type="ECO:0000259" key="6">
    <source>
        <dbReference type="PROSITE" id="PS50089"/>
    </source>
</evidence>
<dbReference type="PaxDb" id="3880-AET04169"/>
<gene>
    <name evidence="7" type="ordered locus">MTR_8g085520</name>
</gene>
<evidence type="ECO:0000256" key="5">
    <source>
        <dbReference type="SAM" id="SignalP"/>
    </source>
</evidence>